<dbReference type="SUPFAM" id="SSF55298">
    <property type="entry name" value="YjgF-like"/>
    <property type="match status" value="1"/>
</dbReference>
<accession>A0A0B7KAE6</accession>
<evidence type="ECO:0000313" key="1">
    <source>
        <dbReference type="EMBL" id="CEO51686.1"/>
    </source>
</evidence>
<proteinExistence type="predicted"/>
<dbReference type="Pfam" id="PF01042">
    <property type="entry name" value="Ribonuc_L-PSP"/>
    <property type="match status" value="1"/>
</dbReference>
<protein>
    <submittedName>
        <fullName evidence="1">Uncharacterized protein</fullName>
    </submittedName>
</protein>
<dbReference type="Gene3D" id="3.30.1330.40">
    <property type="entry name" value="RutC-like"/>
    <property type="match status" value="1"/>
</dbReference>
<dbReference type="InterPro" id="IPR035959">
    <property type="entry name" value="RutC-like_sf"/>
</dbReference>
<dbReference type="PANTHER" id="PTHR43857:SF1">
    <property type="entry name" value="YJGH FAMILY PROTEIN"/>
    <property type="match status" value="1"/>
</dbReference>
<dbReference type="PANTHER" id="PTHR43857">
    <property type="entry name" value="BLR7761 PROTEIN"/>
    <property type="match status" value="1"/>
</dbReference>
<dbReference type="EMBL" id="CDPU01000024">
    <property type="protein sequence ID" value="CEO51686.1"/>
    <property type="molecule type" value="Genomic_DNA"/>
</dbReference>
<dbReference type="InterPro" id="IPR006175">
    <property type="entry name" value="YjgF/YER057c/UK114"/>
</dbReference>
<sequence length="133" mass="14848">MSSGEFFNYPGTETNAEQYHYSQAVKLGNVIKTSGQGGWDAQGNVISDLLKQIAVAFENVLKALQAVDSRITYENIFAIRSYHLDMDSSFDVMTAQFKKLFPNHRPVWTCIQIGKLGLEGMRVEIEVEATIPA</sequence>
<organism evidence="1">
    <name type="scientific">Bionectria ochroleuca</name>
    <name type="common">Gliocladium roseum</name>
    <dbReference type="NCBI Taxonomy" id="29856"/>
    <lineage>
        <taxon>Eukaryota</taxon>
        <taxon>Fungi</taxon>
        <taxon>Dikarya</taxon>
        <taxon>Ascomycota</taxon>
        <taxon>Pezizomycotina</taxon>
        <taxon>Sordariomycetes</taxon>
        <taxon>Hypocreomycetidae</taxon>
        <taxon>Hypocreales</taxon>
        <taxon>Bionectriaceae</taxon>
        <taxon>Clonostachys</taxon>
    </lineage>
</organism>
<dbReference type="AlphaFoldDB" id="A0A0B7KAE6"/>
<name>A0A0B7KAE6_BIOOC</name>
<reference evidence="1" key="1">
    <citation type="submission" date="2015-01" db="EMBL/GenBank/DDBJ databases">
        <authorList>
            <person name="Durling Mikael"/>
        </authorList>
    </citation>
    <scope>NUCLEOTIDE SEQUENCE</scope>
</reference>
<gene>
    <name evidence="1" type="ORF">BN869_000007744_1</name>
</gene>